<evidence type="ECO:0000313" key="2">
    <source>
        <dbReference type="Proteomes" id="UP000004925"/>
    </source>
</evidence>
<evidence type="ECO:0000313" key="1">
    <source>
        <dbReference type="EMBL" id="EEO39300.1"/>
    </source>
</evidence>
<proteinExistence type="predicted"/>
<comment type="caution">
    <text evidence="1">The sequence shown here is derived from an EMBL/GenBank/DDBJ whole genome shotgun (WGS) entry which is preliminary data.</text>
</comment>
<dbReference type="AlphaFoldDB" id="A0A0M1VRR5"/>
<dbReference type="EMBL" id="ACDE02000013">
    <property type="protein sequence ID" value="EEO39300.1"/>
    <property type="molecule type" value="Genomic_DNA"/>
</dbReference>
<sequence>MTIKLNLDDFKKEISLTKKKDENLIDLKDFEYISYTNNNEVDDFLNEKSFMLINFIGKSNILLGNIFLEVQNYLNDNFIEETTYCDWLQRNGFNRMTALRYKKRAEIYSSLLSENSKKIIALANQKTIDEIYKFNDRQGILTYLEKINNISEIENYLNNALTLKKDEEEVEIIEVDSLDLENRVRKLSTSIENLEPKKQKQVDSLLKKIEKIMSS</sequence>
<dbReference type="RefSeq" id="WP_008802426.1">
    <property type="nucleotide sequence ID" value="NZ_KQ235735.1"/>
</dbReference>
<dbReference type="Proteomes" id="UP000004925">
    <property type="component" value="Unassembled WGS sequence"/>
</dbReference>
<reference evidence="1 2" key="1">
    <citation type="submission" date="2011-10" db="EMBL/GenBank/DDBJ databases">
        <title>The Genome Sequence of Fusobacterium sp. 4_1_13.</title>
        <authorList>
            <consortium name="The Broad Institute Genome Sequencing Platform"/>
            <person name="Earl A."/>
            <person name="Ward D."/>
            <person name="Feldgarden M."/>
            <person name="Gevers D."/>
            <person name="Strauss J."/>
            <person name="Ambrose C."/>
            <person name="Allen-Vercoe E."/>
            <person name="Young S.K."/>
            <person name="Zeng Q."/>
            <person name="Gargeya S."/>
            <person name="Fitzgerald M."/>
            <person name="Haas B."/>
            <person name="Abouelleil A."/>
            <person name="Alvarado L."/>
            <person name="Arachchi H.M."/>
            <person name="Berlin A."/>
            <person name="Brown A."/>
            <person name="Chapman S.B."/>
            <person name="Chen Z."/>
            <person name="Dunbar C."/>
            <person name="Freedman E."/>
            <person name="Gearin G."/>
            <person name="Goldberg J."/>
            <person name="Griggs A."/>
            <person name="Gujja S."/>
            <person name="Heiman D."/>
            <person name="Howarth C."/>
            <person name="Larson L."/>
            <person name="Lui A."/>
            <person name="MacDonald P.J."/>
            <person name="Montmayeur A."/>
            <person name="Murphy C."/>
            <person name="Neiman D."/>
            <person name="Pearson M."/>
            <person name="Priest M."/>
            <person name="Roberts A."/>
            <person name="Saif S."/>
            <person name="Shea T."/>
            <person name="Shenoy N."/>
            <person name="Sisk P."/>
            <person name="Stolte C."/>
            <person name="Sykes S."/>
            <person name="Wortman J."/>
            <person name="Nusbaum C."/>
            <person name="Birren B."/>
        </authorList>
    </citation>
    <scope>NUCLEOTIDE SEQUENCE [LARGE SCALE GENOMIC DNA]</scope>
    <source>
        <strain evidence="1 2">4_1_13</strain>
    </source>
</reference>
<protein>
    <submittedName>
        <fullName evidence="1">Uncharacterized protein</fullName>
    </submittedName>
</protein>
<dbReference type="HOGENOM" id="CLU_105367_0_0_0"/>
<gene>
    <name evidence="1" type="ORF">FSCG_00013</name>
</gene>
<dbReference type="eggNOG" id="ENOG50339HP">
    <property type="taxonomic scope" value="Bacteria"/>
</dbReference>
<organism evidence="1 2">
    <name type="scientific">Fusobacterium vincentii 4_1_13</name>
    <dbReference type="NCBI Taxonomy" id="469606"/>
    <lineage>
        <taxon>Bacteria</taxon>
        <taxon>Fusobacteriati</taxon>
        <taxon>Fusobacteriota</taxon>
        <taxon>Fusobacteriia</taxon>
        <taxon>Fusobacteriales</taxon>
        <taxon>Fusobacteriaceae</taxon>
        <taxon>Fusobacterium</taxon>
    </lineage>
</organism>
<name>A0A0M1VRR5_FUSVC</name>
<accession>A0A0M1VRR5</accession>